<dbReference type="AlphaFoldDB" id="A0A5M3M9L3"/>
<evidence type="ECO:0000313" key="7">
    <source>
        <dbReference type="EMBL" id="EIW75351.1"/>
    </source>
</evidence>
<keyword evidence="2" id="KW-0479">Metal-binding</keyword>
<evidence type="ECO:0000313" key="8">
    <source>
        <dbReference type="Proteomes" id="UP000053558"/>
    </source>
</evidence>
<dbReference type="GeneID" id="19208469"/>
<evidence type="ECO:0000256" key="4">
    <source>
        <dbReference type="ARBA" id="ARBA00023002"/>
    </source>
</evidence>
<keyword evidence="3" id="KW-0223">Dioxygenase</keyword>
<keyword evidence="5" id="KW-0408">Iron</keyword>
<comment type="caution">
    <text evidence="7">The sequence shown here is derived from an EMBL/GenBank/DDBJ whole genome shotgun (WGS) entry which is preliminary data.</text>
</comment>
<evidence type="ECO:0000256" key="3">
    <source>
        <dbReference type="ARBA" id="ARBA00022964"/>
    </source>
</evidence>
<keyword evidence="4" id="KW-0560">Oxidoreductase</keyword>
<gene>
    <name evidence="7" type="ORF">CONPUDRAFT_66011</name>
</gene>
<dbReference type="KEGG" id="cput:CONPUDRAFT_66011"/>
<dbReference type="EMBL" id="JH711589">
    <property type="protein sequence ID" value="EIW75351.1"/>
    <property type="molecule type" value="Genomic_DNA"/>
</dbReference>
<dbReference type="OMA" id="RICVAFY"/>
<evidence type="ECO:0000256" key="1">
    <source>
        <dbReference type="ARBA" id="ARBA00001954"/>
    </source>
</evidence>
<protein>
    <recommendedName>
        <fullName evidence="6">2OGFeDO JBP1/TET oxygenase domain-containing protein</fullName>
    </recommendedName>
</protein>
<sequence>QWVAASYEPFGLVSGLLSLIHPQQYSSGRRTLGRCLSNARLHSAVDAWPSVFGAMSVMSNRQSILHRDTSGRPSWYDVLASIGNYKGGTVSLPGLGVNLEYAPGTIVALYGKLLRHGVPVCSGNRVCYAFYMRDDVQAWAGVETPTWSKGPAF</sequence>
<comment type="cofactor">
    <cofactor evidence="1">
        <name>Fe(2+)</name>
        <dbReference type="ChEBI" id="CHEBI:29033"/>
    </cofactor>
</comment>
<evidence type="ECO:0000259" key="6">
    <source>
        <dbReference type="Pfam" id="PF12851"/>
    </source>
</evidence>
<dbReference type="GO" id="GO:0046872">
    <property type="term" value="F:metal ion binding"/>
    <property type="evidence" value="ECO:0007669"/>
    <property type="project" value="UniProtKB-KW"/>
</dbReference>
<keyword evidence="8" id="KW-1185">Reference proteome</keyword>
<feature type="non-terminal residue" evidence="7">
    <location>
        <position position="1"/>
    </location>
</feature>
<feature type="domain" description="2OGFeDO JBP1/TET oxygenase" evidence="6">
    <location>
        <begin position="10"/>
        <end position="133"/>
    </location>
</feature>
<proteinExistence type="predicted"/>
<dbReference type="OrthoDB" id="3200752at2759"/>
<dbReference type="RefSeq" id="XP_007774456.1">
    <property type="nucleotide sequence ID" value="XM_007776266.1"/>
</dbReference>
<dbReference type="InterPro" id="IPR024779">
    <property type="entry name" value="2OGFeDO_JBP1/TET_oxygenase_dom"/>
</dbReference>
<evidence type="ECO:0000256" key="2">
    <source>
        <dbReference type="ARBA" id="ARBA00022723"/>
    </source>
</evidence>
<evidence type="ECO:0000256" key="5">
    <source>
        <dbReference type="ARBA" id="ARBA00023004"/>
    </source>
</evidence>
<reference evidence="8" key="1">
    <citation type="journal article" date="2012" name="Science">
        <title>The Paleozoic origin of enzymatic lignin decomposition reconstructed from 31 fungal genomes.</title>
        <authorList>
            <person name="Floudas D."/>
            <person name="Binder M."/>
            <person name="Riley R."/>
            <person name="Barry K."/>
            <person name="Blanchette R.A."/>
            <person name="Henrissat B."/>
            <person name="Martinez A.T."/>
            <person name="Otillar R."/>
            <person name="Spatafora J.W."/>
            <person name="Yadav J.S."/>
            <person name="Aerts A."/>
            <person name="Benoit I."/>
            <person name="Boyd A."/>
            <person name="Carlson A."/>
            <person name="Copeland A."/>
            <person name="Coutinho P.M."/>
            <person name="de Vries R.P."/>
            <person name="Ferreira P."/>
            <person name="Findley K."/>
            <person name="Foster B."/>
            <person name="Gaskell J."/>
            <person name="Glotzer D."/>
            <person name="Gorecki P."/>
            <person name="Heitman J."/>
            <person name="Hesse C."/>
            <person name="Hori C."/>
            <person name="Igarashi K."/>
            <person name="Jurgens J.A."/>
            <person name="Kallen N."/>
            <person name="Kersten P."/>
            <person name="Kohler A."/>
            <person name="Kuees U."/>
            <person name="Kumar T.K.A."/>
            <person name="Kuo A."/>
            <person name="LaButti K."/>
            <person name="Larrondo L.F."/>
            <person name="Lindquist E."/>
            <person name="Ling A."/>
            <person name="Lombard V."/>
            <person name="Lucas S."/>
            <person name="Lundell T."/>
            <person name="Martin R."/>
            <person name="McLaughlin D.J."/>
            <person name="Morgenstern I."/>
            <person name="Morin E."/>
            <person name="Murat C."/>
            <person name="Nagy L.G."/>
            <person name="Nolan M."/>
            <person name="Ohm R.A."/>
            <person name="Patyshakuliyeva A."/>
            <person name="Rokas A."/>
            <person name="Ruiz-Duenas F.J."/>
            <person name="Sabat G."/>
            <person name="Salamov A."/>
            <person name="Samejima M."/>
            <person name="Schmutz J."/>
            <person name="Slot J.C."/>
            <person name="St John F."/>
            <person name="Stenlid J."/>
            <person name="Sun H."/>
            <person name="Sun S."/>
            <person name="Syed K."/>
            <person name="Tsang A."/>
            <person name="Wiebenga A."/>
            <person name="Young D."/>
            <person name="Pisabarro A."/>
            <person name="Eastwood D.C."/>
            <person name="Martin F."/>
            <person name="Cullen D."/>
            <person name="Grigoriev I.V."/>
            <person name="Hibbett D.S."/>
        </authorList>
    </citation>
    <scope>NUCLEOTIDE SEQUENCE [LARGE SCALE GENOMIC DNA]</scope>
    <source>
        <strain evidence="8">RWD-64-598 SS2</strain>
    </source>
</reference>
<dbReference type="Proteomes" id="UP000053558">
    <property type="component" value="Unassembled WGS sequence"/>
</dbReference>
<accession>A0A5M3M9L3</accession>
<dbReference type="Gene3D" id="3.60.130.30">
    <property type="match status" value="1"/>
</dbReference>
<dbReference type="GO" id="GO:0051213">
    <property type="term" value="F:dioxygenase activity"/>
    <property type="evidence" value="ECO:0007669"/>
    <property type="project" value="UniProtKB-KW"/>
</dbReference>
<organism evidence="7 8">
    <name type="scientific">Coniophora puteana (strain RWD-64-598)</name>
    <name type="common">Brown rot fungus</name>
    <dbReference type="NCBI Taxonomy" id="741705"/>
    <lineage>
        <taxon>Eukaryota</taxon>
        <taxon>Fungi</taxon>
        <taxon>Dikarya</taxon>
        <taxon>Basidiomycota</taxon>
        <taxon>Agaricomycotina</taxon>
        <taxon>Agaricomycetes</taxon>
        <taxon>Agaricomycetidae</taxon>
        <taxon>Boletales</taxon>
        <taxon>Coniophorineae</taxon>
        <taxon>Coniophoraceae</taxon>
        <taxon>Coniophora</taxon>
    </lineage>
</organism>
<dbReference type="Pfam" id="PF12851">
    <property type="entry name" value="Tet_JBP"/>
    <property type="match status" value="1"/>
</dbReference>
<name>A0A5M3M9L3_CONPW</name>